<accession>A0A3S3BET5</accession>
<proteinExistence type="predicted"/>
<dbReference type="InterPro" id="IPR036388">
    <property type="entry name" value="WH-like_DNA-bd_sf"/>
</dbReference>
<keyword evidence="6" id="KW-1185">Reference proteome</keyword>
<feature type="domain" description="HTH marR-type" evidence="4">
    <location>
        <begin position="4"/>
        <end position="139"/>
    </location>
</feature>
<dbReference type="InterPro" id="IPR039422">
    <property type="entry name" value="MarR/SlyA-like"/>
</dbReference>
<dbReference type="AlphaFoldDB" id="A0A3S3BET5"/>
<dbReference type="InterPro" id="IPR036390">
    <property type="entry name" value="WH_DNA-bd_sf"/>
</dbReference>
<dbReference type="PROSITE" id="PS01117">
    <property type="entry name" value="HTH_MARR_1"/>
    <property type="match status" value="1"/>
</dbReference>
<dbReference type="RefSeq" id="WP_127915780.1">
    <property type="nucleotide sequence ID" value="NZ_RKLP01000004.1"/>
</dbReference>
<comment type="caution">
    <text evidence="5">The sequence shown here is derived from an EMBL/GenBank/DDBJ whole genome shotgun (WGS) entry which is preliminary data.</text>
</comment>
<reference evidence="5 6" key="1">
    <citation type="submission" date="2018-11" db="EMBL/GenBank/DDBJ databases">
        <title>Rhodococcus spongicola sp. nov. and Rhodococcus xishaensis sp. nov. from marine sponges.</title>
        <authorList>
            <person name="Li L."/>
            <person name="Lin H.W."/>
        </authorList>
    </citation>
    <scope>NUCLEOTIDE SEQUENCE [LARGE SCALE GENOMIC DNA]</scope>
    <source>
        <strain evidence="5 6">CCTCC AB2014297</strain>
    </source>
</reference>
<dbReference type="OrthoDB" id="4311144at2"/>
<evidence type="ECO:0000256" key="1">
    <source>
        <dbReference type="ARBA" id="ARBA00023015"/>
    </source>
</evidence>
<gene>
    <name evidence="5" type="ORF">EGT67_09240</name>
</gene>
<dbReference type="PRINTS" id="PR00598">
    <property type="entry name" value="HTHMARR"/>
</dbReference>
<dbReference type="Proteomes" id="UP000286208">
    <property type="component" value="Unassembled WGS sequence"/>
</dbReference>
<keyword evidence="3" id="KW-0804">Transcription</keyword>
<dbReference type="InterPro" id="IPR000835">
    <property type="entry name" value="HTH_MarR-typ"/>
</dbReference>
<dbReference type="GO" id="GO:0003700">
    <property type="term" value="F:DNA-binding transcription factor activity"/>
    <property type="evidence" value="ECO:0007669"/>
    <property type="project" value="InterPro"/>
</dbReference>
<evidence type="ECO:0000313" key="5">
    <source>
        <dbReference type="EMBL" id="RVW09640.1"/>
    </source>
</evidence>
<dbReference type="Pfam" id="PF01047">
    <property type="entry name" value="MarR"/>
    <property type="match status" value="1"/>
</dbReference>
<dbReference type="PANTHER" id="PTHR33164">
    <property type="entry name" value="TRANSCRIPTIONAL REGULATOR, MARR FAMILY"/>
    <property type="match status" value="1"/>
</dbReference>
<dbReference type="PROSITE" id="PS50995">
    <property type="entry name" value="HTH_MARR_2"/>
    <property type="match status" value="1"/>
</dbReference>
<evidence type="ECO:0000313" key="6">
    <source>
        <dbReference type="Proteomes" id="UP000286208"/>
    </source>
</evidence>
<dbReference type="GO" id="GO:0006950">
    <property type="term" value="P:response to stress"/>
    <property type="evidence" value="ECO:0007669"/>
    <property type="project" value="TreeGrafter"/>
</dbReference>
<sequence length="160" mass="17129">MAVQADTAQALVDAIFLFGRSLKNAIASAADDPIAPALVAVLVALSARGSCRQNELASVLCVSQSALSRQMTELVDAGLVERQPDPDDKRAFRVQVSEQGHKALRATKEIRSARLRDMLSGWSQDEAAVALTTIERLTDSLTARSESSHLAADQCGRALR</sequence>
<dbReference type="SMART" id="SM00347">
    <property type="entry name" value="HTH_MARR"/>
    <property type="match status" value="1"/>
</dbReference>
<evidence type="ECO:0000256" key="3">
    <source>
        <dbReference type="ARBA" id="ARBA00023163"/>
    </source>
</evidence>
<dbReference type="Gene3D" id="1.10.10.10">
    <property type="entry name" value="Winged helix-like DNA-binding domain superfamily/Winged helix DNA-binding domain"/>
    <property type="match status" value="1"/>
</dbReference>
<evidence type="ECO:0000259" key="4">
    <source>
        <dbReference type="PROSITE" id="PS50995"/>
    </source>
</evidence>
<organism evidence="5 6">
    <name type="scientific">Prescottella agglutinans</name>
    <dbReference type="NCBI Taxonomy" id="1644129"/>
    <lineage>
        <taxon>Bacteria</taxon>
        <taxon>Bacillati</taxon>
        <taxon>Actinomycetota</taxon>
        <taxon>Actinomycetes</taxon>
        <taxon>Mycobacteriales</taxon>
        <taxon>Nocardiaceae</taxon>
        <taxon>Prescottella</taxon>
    </lineage>
</organism>
<dbReference type="InterPro" id="IPR023187">
    <property type="entry name" value="Tscrpt_reg_MarR-type_CS"/>
</dbReference>
<evidence type="ECO:0000256" key="2">
    <source>
        <dbReference type="ARBA" id="ARBA00023125"/>
    </source>
</evidence>
<protein>
    <submittedName>
        <fullName evidence="5">MarR family transcriptional regulator</fullName>
    </submittedName>
</protein>
<dbReference type="SUPFAM" id="SSF46785">
    <property type="entry name" value="Winged helix' DNA-binding domain"/>
    <property type="match status" value="1"/>
</dbReference>
<keyword evidence="2" id="KW-0238">DNA-binding</keyword>
<name>A0A3S3BET5_9NOCA</name>
<dbReference type="EMBL" id="RKLP01000004">
    <property type="protein sequence ID" value="RVW09640.1"/>
    <property type="molecule type" value="Genomic_DNA"/>
</dbReference>
<keyword evidence="1" id="KW-0805">Transcription regulation</keyword>
<dbReference type="PANTHER" id="PTHR33164:SF57">
    <property type="entry name" value="MARR-FAMILY TRANSCRIPTIONAL REGULATOR"/>
    <property type="match status" value="1"/>
</dbReference>
<dbReference type="GO" id="GO:0003677">
    <property type="term" value="F:DNA binding"/>
    <property type="evidence" value="ECO:0007669"/>
    <property type="project" value="UniProtKB-KW"/>
</dbReference>